<dbReference type="PANTHER" id="PTHR36966:SF1">
    <property type="entry name" value="REP-ASSOCIATED TYROSINE TRANSPOSASE"/>
    <property type="match status" value="1"/>
</dbReference>
<name>A0A2M7AUW0_9BACT</name>
<proteinExistence type="predicted"/>
<accession>A0A2M7AUW0</accession>
<dbReference type="AlphaFoldDB" id="A0A2M7AUW0"/>
<organism evidence="2 3">
    <name type="scientific">Candidatus Roizmanbacteria bacterium CG06_land_8_20_14_3_00_34_14</name>
    <dbReference type="NCBI Taxonomy" id="1974848"/>
    <lineage>
        <taxon>Bacteria</taxon>
        <taxon>Candidatus Roizmaniibacteriota</taxon>
    </lineage>
</organism>
<dbReference type="PANTHER" id="PTHR36966">
    <property type="entry name" value="REP-ASSOCIATED TYROSINE TRANSPOSASE"/>
    <property type="match status" value="1"/>
</dbReference>
<dbReference type="SMART" id="SM01321">
    <property type="entry name" value="Y1_Tnp"/>
    <property type="match status" value="1"/>
</dbReference>
<evidence type="ECO:0000313" key="2">
    <source>
        <dbReference type="EMBL" id="PIU74421.1"/>
    </source>
</evidence>
<dbReference type="Gene3D" id="3.30.70.1290">
    <property type="entry name" value="Transposase IS200-like"/>
    <property type="match status" value="1"/>
</dbReference>
<dbReference type="InterPro" id="IPR036515">
    <property type="entry name" value="Transposase_17_sf"/>
</dbReference>
<evidence type="ECO:0000259" key="1">
    <source>
        <dbReference type="SMART" id="SM01321"/>
    </source>
</evidence>
<sequence length="179" mass="21355">MNDIKHRKQNRLNGFNYSSNGYYFVTICTKDREEYFGNIINNGMVLNKYGEIVKQCWLEIPKHFPNIELDEFQIMPNHVHMIIIINNINLSVGNKYFCSLHNDNMPWQTKLSGSLSSVIRGFKIGVTKKCRMNNKNIVIWQKSFYDHIIRTEYSLYFIRQYIKDNPMNWETDRNNLNSI</sequence>
<dbReference type="InterPro" id="IPR052715">
    <property type="entry name" value="RAYT_transposase"/>
</dbReference>
<protein>
    <recommendedName>
        <fullName evidence="1">Transposase IS200-like domain-containing protein</fullName>
    </recommendedName>
</protein>
<gene>
    <name evidence="2" type="ORF">COS77_01580</name>
</gene>
<dbReference type="Proteomes" id="UP000229001">
    <property type="component" value="Unassembled WGS sequence"/>
</dbReference>
<evidence type="ECO:0000313" key="3">
    <source>
        <dbReference type="Proteomes" id="UP000229001"/>
    </source>
</evidence>
<feature type="domain" description="Transposase IS200-like" evidence="1">
    <location>
        <begin position="18"/>
        <end position="165"/>
    </location>
</feature>
<dbReference type="GO" id="GO:0043565">
    <property type="term" value="F:sequence-specific DNA binding"/>
    <property type="evidence" value="ECO:0007669"/>
    <property type="project" value="TreeGrafter"/>
</dbReference>
<dbReference type="GO" id="GO:0004803">
    <property type="term" value="F:transposase activity"/>
    <property type="evidence" value="ECO:0007669"/>
    <property type="project" value="InterPro"/>
</dbReference>
<dbReference type="SUPFAM" id="SSF143422">
    <property type="entry name" value="Transposase IS200-like"/>
    <property type="match status" value="1"/>
</dbReference>
<comment type="caution">
    <text evidence="2">The sequence shown here is derived from an EMBL/GenBank/DDBJ whole genome shotgun (WGS) entry which is preliminary data.</text>
</comment>
<dbReference type="InterPro" id="IPR002686">
    <property type="entry name" value="Transposase_17"/>
</dbReference>
<dbReference type="EMBL" id="PEVZ01000025">
    <property type="protein sequence ID" value="PIU74421.1"/>
    <property type="molecule type" value="Genomic_DNA"/>
</dbReference>
<dbReference type="GO" id="GO:0006313">
    <property type="term" value="P:DNA transposition"/>
    <property type="evidence" value="ECO:0007669"/>
    <property type="project" value="InterPro"/>
</dbReference>
<reference evidence="3" key="1">
    <citation type="submission" date="2017-09" db="EMBL/GenBank/DDBJ databases">
        <title>Depth-based differentiation of microbial function through sediment-hosted aquifers and enrichment of novel symbionts in the deep terrestrial subsurface.</title>
        <authorList>
            <person name="Probst A.J."/>
            <person name="Ladd B."/>
            <person name="Jarett J.K."/>
            <person name="Geller-Mcgrath D.E."/>
            <person name="Sieber C.M.K."/>
            <person name="Emerson J.B."/>
            <person name="Anantharaman K."/>
            <person name="Thomas B.C."/>
            <person name="Malmstrom R."/>
            <person name="Stieglmeier M."/>
            <person name="Klingl A."/>
            <person name="Woyke T."/>
            <person name="Ryan C.M."/>
            <person name="Banfield J.F."/>
        </authorList>
    </citation>
    <scope>NUCLEOTIDE SEQUENCE [LARGE SCALE GENOMIC DNA]</scope>
</reference>